<accession>A0ABN8A7M0</accession>
<sequence>MDFLILSGRTEEHLCTISNEADTAIVLEAIQREELNREHTFLFRIDASHKDAGHIEKGNLIGFHDRDDESFFHLFEIIDTEDKHGEFAEKIAECKHIIRELSGEHVEDFQPINVTAEFALGLALEGTRWEVGIVGDFGLNSTNFFRENPLSCIEKILARWGGELRFRVLFEGNRITDRLVDLLPRRGGEKGGRLEYGHNVESIGRSESIQEVKTALRGYGRGEDTGNDTSRRIDFKGVEWSISQGDPVDKPLGQDWVGDEKAKEIYGKPNGDGTFRHIFDIYENSEIEDPSQLLRETYEILQQTKQPFFNYRLNSIILKNKYELGDTLIVIDDEFSPPIQSRSRIIVYERDLLEEGNDIIEVGKFLPLITDQDDRVEKIIEKVNDRAAIWDNPPATETTDTTFPDIVPPVPIGISTTGLFKTIKINWHYFTESYIAAYEVYASKMQGFEPQPEDLIFRGKTSGILFEAGEVNEQWYFRIRTINTHGTASDFTEEIIEKTIAINAEREITPLTITNELIAEGISADKIKTGILQAIDIFGVKIVGSSFVSESGHFLIDENGMRVSMIEDGRPLGYTTLDAQGLSGFWDMTGQGGFEKVFYLHEDETVSKKFRAKEEFTMGTIKIVKVEYAGNKGWAFVQTEEVE</sequence>
<comment type="caution">
    <text evidence="2">The sequence shown here is derived from an EMBL/GenBank/DDBJ whole genome shotgun (WGS) entry which is preliminary data.</text>
</comment>
<protein>
    <recommendedName>
        <fullName evidence="1">Tail spike domain-containing protein</fullName>
    </recommendedName>
</protein>
<dbReference type="EMBL" id="CAKJTJ010000007">
    <property type="protein sequence ID" value="CAG9621088.1"/>
    <property type="molecule type" value="Genomic_DNA"/>
</dbReference>
<feature type="domain" description="Tail spike" evidence="1">
    <location>
        <begin position="113"/>
        <end position="372"/>
    </location>
</feature>
<evidence type="ECO:0000313" key="2">
    <source>
        <dbReference type="EMBL" id="CAG9621088.1"/>
    </source>
</evidence>
<organism evidence="2 3">
    <name type="scientific">Sutcliffiella rhizosphaerae</name>
    <dbReference type="NCBI Taxonomy" id="2880967"/>
    <lineage>
        <taxon>Bacteria</taxon>
        <taxon>Bacillati</taxon>
        <taxon>Bacillota</taxon>
        <taxon>Bacilli</taxon>
        <taxon>Bacillales</taxon>
        <taxon>Bacillaceae</taxon>
        <taxon>Sutcliffiella</taxon>
    </lineage>
</organism>
<name>A0ABN8A7M0_9BACI</name>
<reference evidence="2 3" key="1">
    <citation type="submission" date="2021-10" db="EMBL/GenBank/DDBJ databases">
        <authorList>
            <person name="Criscuolo A."/>
        </authorList>
    </citation>
    <scope>NUCLEOTIDE SEQUENCE [LARGE SCALE GENOMIC DNA]</scope>
    <source>
        <strain evidence="3">CIP 111883</strain>
    </source>
</reference>
<dbReference type="NCBIfam" id="TIGR01665">
    <property type="entry name" value="put_anti_recept"/>
    <property type="match status" value="1"/>
</dbReference>
<dbReference type="InterPro" id="IPR010572">
    <property type="entry name" value="Tail_dom"/>
</dbReference>
<proteinExistence type="predicted"/>
<dbReference type="RefSeq" id="WP_230500980.1">
    <property type="nucleotide sequence ID" value="NZ_CAKJTJ010000007.1"/>
</dbReference>
<evidence type="ECO:0000259" key="1">
    <source>
        <dbReference type="Pfam" id="PF06605"/>
    </source>
</evidence>
<dbReference type="InterPro" id="IPR007119">
    <property type="entry name" value="Phage_tail_spike_N"/>
</dbReference>
<dbReference type="Proteomes" id="UP000789833">
    <property type="component" value="Unassembled WGS sequence"/>
</dbReference>
<evidence type="ECO:0000313" key="3">
    <source>
        <dbReference type="Proteomes" id="UP000789833"/>
    </source>
</evidence>
<keyword evidence="3" id="KW-1185">Reference proteome</keyword>
<dbReference type="Pfam" id="PF06605">
    <property type="entry name" value="Prophage_tail"/>
    <property type="match status" value="1"/>
</dbReference>
<gene>
    <name evidence="2" type="ORF">BACCIP111883_01860</name>
</gene>